<dbReference type="CDD" id="cd02149">
    <property type="entry name" value="NfsB-like"/>
    <property type="match status" value="1"/>
</dbReference>
<dbReference type="OrthoDB" id="9809288at2"/>
<dbReference type="GO" id="GO:0016491">
    <property type="term" value="F:oxidoreductase activity"/>
    <property type="evidence" value="ECO:0007669"/>
    <property type="project" value="UniProtKB-KW"/>
</dbReference>
<proteinExistence type="inferred from homology"/>
<gene>
    <name evidence="5" type="ORF">P256_00329</name>
</gene>
<evidence type="ECO:0000256" key="3">
    <source>
        <dbReference type="ARBA" id="ARBA00023002"/>
    </source>
</evidence>
<dbReference type="InterPro" id="IPR029479">
    <property type="entry name" value="Nitroreductase"/>
</dbReference>
<dbReference type="SUPFAM" id="SSF55469">
    <property type="entry name" value="FMN-dependent nitroreductase-like"/>
    <property type="match status" value="1"/>
</dbReference>
<dbReference type="InterPro" id="IPR000415">
    <property type="entry name" value="Nitroreductase-like"/>
</dbReference>
<accession>V2TSP0</accession>
<dbReference type="PANTHER" id="PTHR43673:SF10">
    <property type="entry name" value="NADH DEHYDROGENASE_NAD(P)H NITROREDUCTASE XCC3605-RELATED"/>
    <property type="match status" value="1"/>
</dbReference>
<dbReference type="Gene3D" id="3.40.109.10">
    <property type="entry name" value="NADH Oxidase"/>
    <property type="match status" value="1"/>
</dbReference>
<dbReference type="Pfam" id="PF00881">
    <property type="entry name" value="Nitroreductase"/>
    <property type="match status" value="1"/>
</dbReference>
<evidence type="ECO:0000259" key="4">
    <source>
        <dbReference type="Pfam" id="PF00881"/>
    </source>
</evidence>
<dbReference type="EMBL" id="AYER01000002">
    <property type="protein sequence ID" value="ESK40901.1"/>
    <property type="molecule type" value="Genomic_DNA"/>
</dbReference>
<protein>
    <recommendedName>
        <fullName evidence="4">Nitroreductase domain-containing protein</fullName>
    </recommendedName>
</protein>
<name>V2TSP0_9GAMM</name>
<dbReference type="Proteomes" id="UP000023785">
    <property type="component" value="Unassembled WGS sequence"/>
</dbReference>
<dbReference type="HOGENOM" id="CLU_070764_4_1_6"/>
<dbReference type="RefSeq" id="WP_023271932.1">
    <property type="nucleotide sequence ID" value="NZ_KI530712.1"/>
</dbReference>
<comment type="caution">
    <text evidence="5">The sequence shown here is derived from an EMBL/GenBank/DDBJ whole genome shotgun (WGS) entry which is preliminary data.</text>
</comment>
<sequence>MDILKVAQTRYTTKAYDPEKKIPQETLNKLLEILQLTPSSVNIQPWHFFVIESDEAKARVAETMPGNFSYNATKVLESSHSVVFCTKTDISHEHLEALLKSDDAVGRFKDEETRTSQAALRAGYVKKKSIPDWLIRQTYIALGQFLLSVAAEGIDSTAMEGFDTEAFDQAFSLKEKGLQSLVVVSLGYRSENDFNATLKKSRLPHDAVFTHL</sequence>
<dbReference type="STRING" id="1392540.P256_00329"/>
<reference evidence="5 6" key="1">
    <citation type="submission" date="2013-10" db="EMBL/GenBank/DDBJ databases">
        <title>The Genome Sequence of Acinetobacter nectaris CIP 110549.</title>
        <authorList>
            <consortium name="The Broad Institute Genomics Platform"/>
            <consortium name="The Broad Institute Genome Sequencing Center for Infectious Disease"/>
            <person name="Cerqueira G."/>
            <person name="Feldgarden M."/>
            <person name="Courvalin P."/>
            <person name="Grillot-Courvalin C."/>
            <person name="Clermont D."/>
            <person name="Rocha E."/>
            <person name="Yoon E.-J."/>
            <person name="Nemec A."/>
            <person name="Young S.K."/>
            <person name="Zeng Q."/>
            <person name="Gargeya S."/>
            <person name="Fitzgerald M."/>
            <person name="Abouelleil A."/>
            <person name="Alvarado L."/>
            <person name="Berlin A.M."/>
            <person name="Chapman S.B."/>
            <person name="Gainer-Dewar J."/>
            <person name="Goldberg J."/>
            <person name="Gnerre S."/>
            <person name="Griggs A."/>
            <person name="Gujja S."/>
            <person name="Hansen M."/>
            <person name="Howarth C."/>
            <person name="Imamovic A."/>
            <person name="Ireland A."/>
            <person name="Larimer J."/>
            <person name="McCowan C."/>
            <person name="Murphy C."/>
            <person name="Pearson M."/>
            <person name="Poon T.W."/>
            <person name="Priest M."/>
            <person name="Roberts A."/>
            <person name="Saif S."/>
            <person name="Shea T."/>
            <person name="Sykes S."/>
            <person name="Wortman J."/>
            <person name="Nusbaum C."/>
            <person name="Birren B."/>
        </authorList>
    </citation>
    <scope>NUCLEOTIDE SEQUENCE [LARGE SCALE GENOMIC DNA]</scope>
    <source>
        <strain evidence="5 6">CIP 110549</strain>
    </source>
</reference>
<evidence type="ECO:0000313" key="5">
    <source>
        <dbReference type="EMBL" id="ESK40901.1"/>
    </source>
</evidence>
<dbReference type="PATRIC" id="fig|1392540.3.peg.319"/>
<feature type="domain" description="Nitroreductase" evidence="4">
    <location>
        <begin position="8"/>
        <end position="188"/>
    </location>
</feature>
<evidence type="ECO:0000256" key="1">
    <source>
        <dbReference type="ARBA" id="ARBA00007118"/>
    </source>
</evidence>
<comment type="similarity">
    <text evidence="1">Belongs to the nitroreductase family.</text>
</comment>
<evidence type="ECO:0000313" key="6">
    <source>
        <dbReference type="Proteomes" id="UP000023785"/>
    </source>
</evidence>
<dbReference type="PANTHER" id="PTHR43673">
    <property type="entry name" value="NAD(P)H NITROREDUCTASE YDGI-RELATED"/>
    <property type="match status" value="1"/>
</dbReference>
<organism evidence="5 6">
    <name type="scientific">Acinetobacter nectaris CIP 110549</name>
    <dbReference type="NCBI Taxonomy" id="1392540"/>
    <lineage>
        <taxon>Bacteria</taxon>
        <taxon>Pseudomonadati</taxon>
        <taxon>Pseudomonadota</taxon>
        <taxon>Gammaproteobacteria</taxon>
        <taxon>Moraxellales</taxon>
        <taxon>Moraxellaceae</taxon>
        <taxon>Acinetobacter</taxon>
    </lineage>
</organism>
<evidence type="ECO:0000256" key="2">
    <source>
        <dbReference type="ARBA" id="ARBA00022857"/>
    </source>
</evidence>
<dbReference type="eggNOG" id="COG0778">
    <property type="taxonomic scope" value="Bacteria"/>
</dbReference>
<keyword evidence="2" id="KW-0521">NADP</keyword>
<dbReference type="AlphaFoldDB" id="V2TSP0"/>
<dbReference type="NCBIfam" id="NF008275">
    <property type="entry name" value="PRK11053.1"/>
    <property type="match status" value="1"/>
</dbReference>
<keyword evidence="3" id="KW-0560">Oxidoreductase</keyword>
<keyword evidence="6" id="KW-1185">Reference proteome</keyword>
<dbReference type="InterPro" id="IPR033878">
    <property type="entry name" value="NfsB-like"/>
</dbReference>